<keyword evidence="2" id="KW-1185">Reference proteome</keyword>
<evidence type="ECO:0000313" key="2">
    <source>
        <dbReference type="Proteomes" id="UP000004080"/>
    </source>
</evidence>
<dbReference type="RefSeq" id="WP_007203246.1">
    <property type="nucleotide sequence ID" value="NZ_AKKV01000036.1"/>
</dbReference>
<proteinExistence type="predicted"/>
<name>I8UBV7_9BACL</name>
<dbReference type="EMBL" id="AKKV01000036">
    <property type="protein sequence ID" value="EIT84278.1"/>
    <property type="molecule type" value="Genomic_DNA"/>
</dbReference>
<organism evidence="1 2">
    <name type="scientific">Fictibacillus macauensis ZFHKF-1</name>
    <dbReference type="NCBI Taxonomy" id="1196324"/>
    <lineage>
        <taxon>Bacteria</taxon>
        <taxon>Bacillati</taxon>
        <taxon>Bacillota</taxon>
        <taxon>Bacilli</taxon>
        <taxon>Bacillales</taxon>
        <taxon>Fictibacillaceae</taxon>
        <taxon>Fictibacillus</taxon>
    </lineage>
</organism>
<gene>
    <name evidence="1" type="ORF">A374_15868</name>
</gene>
<dbReference type="OrthoDB" id="2085289at2"/>
<evidence type="ECO:0000313" key="1">
    <source>
        <dbReference type="EMBL" id="EIT84278.1"/>
    </source>
</evidence>
<dbReference type="STRING" id="1196324.A374_15868"/>
<dbReference type="PATRIC" id="fig|1196324.3.peg.3246"/>
<accession>I8UBV7</accession>
<dbReference type="AlphaFoldDB" id="I8UBV7"/>
<protein>
    <submittedName>
        <fullName evidence="1">Uncharacterized protein</fullName>
    </submittedName>
</protein>
<sequence>MQVIENLLMDSFTNVDVSQLNIPMIVIYNSPKDIPGKYVARLYDVDQPTNITMIKETLAELHEALPPNVHHVPRNANDHPTIVETWLY</sequence>
<dbReference type="eggNOG" id="ENOG5033DNP">
    <property type="taxonomic scope" value="Bacteria"/>
</dbReference>
<comment type="caution">
    <text evidence="1">The sequence shown here is derived from an EMBL/GenBank/DDBJ whole genome shotgun (WGS) entry which is preliminary data.</text>
</comment>
<reference evidence="1 2" key="1">
    <citation type="journal article" date="2012" name="J. Bacteriol.">
        <title>Genome of Bacillus macauensis ZFHKF-1, a Long-Chain-Forming Bacterium.</title>
        <authorList>
            <person name="Cai L."/>
            <person name="Zhang T."/>
        </authorList>
    </citation>
    <scope>NUCLEOTIDE SEQUENCE [LARGE SCALE GENOMIC DNA]</scope>
    <source>
        <strain evidence="1 2">ZFHKF-1</strain>
    </source>
</reference>
<dbReference type="Proteomes" id="UP000004080">
    <property type="component" value="Unassembled WGS sequence"/>
</dbReference>